<feature type="transmembrane region" description="Helical" evidence="1">
    <location>
        <begin position="12"/>
        <end position="31"/>
    </location>
</feature>
<reference evidence="3 4" key="1">
    <citation type="submission" date="2024-11" db="EMBL/GenBank/DDBJ databases">
        <title>Chromosome-level genome assembly of the freshwater bivalve Anodonta woodiana.</title>
        <authorList>
            <person name="Chen X."/>
        </authorList>
    </citation>
    <scope>NUCLEOTIDE SEQUENCE [LARGE SCALE GENOMIC DNA]</scope>
    <source>
        <strain evidence="3">MN2024</strain>
        <tissue evidence="3">Gills</tissue>
    </source>
</reference>
<dbReference type="PANTHER" id="PTHR32026">
    <property type="entry name" value="METHYLTRANSFERASE-LIKE PROTEIN 24"/>
    <property type="match status" value="1"/>
</dbReference>
<gene>
    <name evidence="3" type="ORF">ACJMK2_033550</name>
</gene>
<dbReference type="InterPro" id="IPR025714">
    <property type="entry name" value="Methyltranfer_dom"/>
</dbReference>
<keyword evidence="4" id="KW-1185">Reference proteome</keyword>
<evidence type="ECO:0000259" key="2">
    <source>
        <dbReference type="Pfam" id="PF13383"/>
    </source>
</evidence>
<organism evidence="3 4">
    <name type="scientific">Sinanodonta woodiana</name>
    <name type="common">Chinese pond mussel</name>
    <name type="synonym">Anodonta woodiana</name>
    <dbReference type="NCBI Taxonomy" id="1069815"/>
    <lineage>
        <taxon>Eukaryota</taxon>
        <taxon>Metazoa</taxon>
        <taxon>Spiralia</taxon>
        <taxon>Lophotrochozoa</taxon>
        <taxon>Mollusca</taxon>
        <taxon>Bivalvia</taxon>
        <taxon>Autobranchia</taxon>
        <taxon>Heteroconchia</taxon>
        <taxon>Palaeoheterodonta</taxon>
        <taxon>Unionida</taxon>
        <taxon>Unionoidea</taxon>
        <taxon>Unionidae</taxon>
        <taxon>Unioninae</taxon>
        <taxon>Sinanodonta</taxon>
    </lineage>
</organism>
<evidence type="ECO:0000313" key="4">
    <source>
        <dbReference type="Proteomes" id="UP001634394"/>
    </source>
</evidence>
<keyword evidence="1" id="KW-0812">Transmembrane</keyword>
<dbReference type="Pfam" id="PF13383">
    <property type="entry name" value="Methyltransf_22"/>
    <property type="match status" value="1"/>
</dbReference>
<dbReference type="Proteomes" id="UP001634394">
    <property type="component" value="Unassembled WGS sequence"/>
</dbReference>
<dbReference type="AlphaFoldDB" id="A0ABD3WS97"/>
<evidence type="ECO:0000313" key="3">
    <source>
        <dbReference type="EMBL" id="KAL3875618.1"/>
    </source>
</evidence>
<dbReference type="EMBL" id="JBJQND010000005">
    <property type="protein sequence ID" value="KAL3875618.1"/>
    <property type="molecule type" value="Genomic_DNA"/>
</dbReference>
<accession>A0ABD3WS97</accession>
<protein>
    <recommendedName>
        <fullName evidence="2">Methyltransferase domain-containing protein</fullName>
    </recommendedName>
</protein>
<name>A0ABD3WS97_SINWO</name>
<dbReference type="InterPro" id="IPR026913">
    <property type="entry name" value="METTL24"/>
</dbReference>
<keyword evidence="1" id="KW-0472">Membrane</keyword>
<feature type="domain" description="Methyltransferase" evidence="2">
    <location>
        <begin position="94"/>
        <end position="296"/>
    </location>
</feature>
<dbReference type="PANTHER" id="PTHR32026:SF10">
    <property type="entry name" value="METHYLTRANSFERASE-LIKE PROTEIN 24-RELATED"/>
    <property type="match status" value="1"/>
</dbReference>
<keyword evidence="1" id="KW-1133">Transmembrane helix</keyword>
<proteinExistence type="predicted"/>
<sequence>MEDSRFRYQKAIVIFFLFSFTCLVIVISIVFNGSSLTKVPSMSQIIEEIPDVSCNPEDMLREDFIKDYQLKDDFVIPSLDRLNQMNHEELSTMYHRYINNVQYLCKKKVRMGLLEDGGWEVCAESKYLSPPLSSSGSNSSCLIYSIGINNDFSFDDDMVNFYHCQVYSFDPSMKQEDFKRNDLDYFYKLGLSGREFQNDLGWKLMTLHGLKKMLNHTQRIIDVLKIDIERSEWEALPEMLQSGVLKQVRQLSIELHLHIAPPQHKDVPRSKYLLALNILQQLYEEGFRIFWTHPNPSCIFLSKCRSLRRANCHEVNFLKVS</sequence>
<evidence type="ECO:0000256" key="1">
    <source>
        <dbReference type="SAM" id="Phobius"/>
    </source>
</evidence>
<comment type="caution">
    <text evidence="3">The sequence shown here is derived from an EMBL/GenBank/DDBJ whole genome shotgun (WGS) entry which is preliminary data.</text>
</comment>